<comment type="caution">
    <text evidence="1">The sequence shown here is derived from an EMBL/GenBank/DDBJ whole genome shotgun (WGS) entry which is preliminary data.</text>
</comment>
<keyword evidence="2" id="KW-1185">Reference proteome</keyword>
<evidence type="ECO:0000313" key="1">
    <source>
        <dbReference type="EMBL" id="KAK1470986.1"/>
    </source>
</evidence>
<accession>A0AAI9Y0B5</accession>
<organism evidence="1 2">
    <name type="scientific">Colletotrichum cuscutae</name>
    <dbReference type="NCBI Taxonomy" id="1209917"/>
    <lineage>
        <taxon>Eukaryota</taxon>
        <taxon>Fungi</taxon>
        <taxon>Dikarya</taxon>
        <taxon>Ascomycota</taxon>
        <taxon>Pezizomycotina</taxon>
        <taxon>Sordariomycetes</taxon>
        <taxon>Hypocreomycetidae</taxon>
        <taxon>Glomerellales</taxon>
        <taxon>Glomerellaceae</taxon>
        <taxon>Colletotrichum</taxon>
        <taxon>Colletotrichum acutatum species complex</taxon>
    </lineage>
</organism>
<reference evidence="1" key="1">
    <citation type="submission" date="2016-11" db="EMBL/GenBank/DDBJ databases">
        <title>The genome sequence of Colletotrichum cuscutae.</title>
        <authorList>
            <person name="Baroncelli R."/>
        </authorList>
    </citation>
    <scope>NUCLEOTIDE SEQUENCE</scope>
    <source>
        <strain evidence="1">IMI 304802</strain>
    </source>
</reference>
<dbReference type="EMBL" id="MPDP01000212">
    <property type="protein sequence ID" value="KAK1470986.1"/>
    <property type="molecule type" value="Genomic_DNA"/>
</dbReference>
<evidence type="ECO:0000313" key="2">
    <source>
        <dbReference type="Proteomes" id="UP001239213"/>
    </source>
</evidence>
<dbReference type="AlphaFoldDB" id="A0AAI9Y0B5"/>
<name>A0AAI9Y0B5_9PEZI</name>
<gene>
    <name evidence="1" type="ORF">CCUS01_06100</name>
</gene>
<sequence>MLFGGGTTGLRLGFVNQAKGNLRTTDGDIGQSSILGILGLSIDTARFTPTNDAAAPKGFECAQEKALLTRADDRNPGETVGSIVGAALFGAKHGWDTLYGTKDSDLSTWIEANVNLEDAADYLGMSVPELEAAIDEKVVEKRMGQDLG</sequence>
<proteinExistence type="predicted"/>
<dbReference type="Proteomes" id="UP001239213">
    <property type="component" value="Unassembled WGS sequence"/>
</dbReference>
<protein>
    <submittedName>
        <fullName evidence="1">Uncharacterized protein</fullName>
    </submittedName>
</protein>